<proteinExistence type="predicted"/>
<dbReference type="AlphaFoldDB" id="A0AAE4P2T7"/>
<sequence>MNIRKIIKKLEKIGTLRTVSIETAKNEVTVTFNDGLITKTRAAKNEFVKAVDEQFRGKGYNYMIDFREGICYLTVIERNFSHMFDAFLFSPVYYVTSKHFQENKFKRIEDHLHRGSLIFSVDPASDSHRDIHVFGCMRIPPMRPKDDDTNPKDPINNQKPQ</sequence>
<evidence type="ECO:0000313" key="3">
    <source>
        <dbReference type="Proteomes" id="UP001189000"/>
    </source>
</evidence>
<reference evidence="2" key="1">
    <citation type="submission" date="2023-02" db="EMBL/GenBank/DDBJ databases">
        <title>Elizabethkingia anophelis draft genomes.</title>
        <authorList>
            <person name="Nicholson A.C."/>
            <person name="Whitney A.M."/>
            <person name="Humrighouse B.W."/>
            <person name="Villarma A."/>
            <person name="Bell M."/>
            <person name="Mcquiston J."/>
        </authorList>
    </citation>
    <scope>NUCLEOTIDE SEQUENCE</scope>
    <source>
        <strain evidence="2">B4955</strain>
    </source>
</reference>
<evidence type="ECO:0000313" key="2">
    <source>
        <dbReference type="EMBL" id="MDV3665444.1"/>
    </source>
</evidence>
<name>A0AAE4P2T7_9FLAO</name>
<dbReference type="EMBL" id="NWGY01000015">
    <property type="protein sequence ID" value="MDV3665444.1"/>
    <property type="molecule type" value="Genomic_DNA"/>
</dbReference>
<protein>
    <submittedName>
        <fullName evidence="2">Uncharacterized protein</fullName>
    </submittedName>
</protein>
<accession>A0AAE4P2T7</accession>
<organism evidence="2 3">
    <name type="scientific">Elizabethkingia anophelis</name>
    <dbReference type="NCBI Taxonomy" id="1117645"/>
    <lineage>
        <taxon>Bacteria</taxon>
        <taxon>Pseudomonadati</taxon>
        <taxon>Bacteroidota</taxon>
        <taxon>Flavobacteriia</taxon>
        <taxon>Flavobacteriales</taxon>
        <taxon>Weeksellaceae</taxon>
        <taxon>Elizabethkingia</taxon>
    </lineage>
</organism>
<gene>
    <name evidence="2" type="ORF">CMU51_15445</name>
</gene>
<evidence type="ECO:0000256" key="1">
    <source>
        <dbReference type="SAM" id="MobiDB-lite"/>
    </source>
</evidence>
<dbReference type="Proteomes" id="UP001189000">
    <property type="component" value="Unassembled WGS sequence"/>
</dbReference>
<comment type="caution">
    <text evidence="2">The sequence shown here is derived from an EMBL/GenBank/DDBJ whole genome shotgun (WGS) entry which is preliminary data.</text>
</comment>
<feature type="region of interest" description="Disordered" evidence="1">
    <location>
        <begin position="141"/>
        <end position="161"/>
    </location>
</feature>